<proteinExistence type="predicted"/>
<sequence length="51" mass="6041">MAWRQILFYQSSTLPQLDSRFCRFFSKSSPYLVKVGIPEFLNGIVKERKPM</sequence>
<dbReference type="AlphaFoldDB" id="A0A7N0V3H4"/>
<reference evidence="1" key="1">
    <citation type="submission" date="2021-01" db="UniProtKB">
        <authorList>
            <consortium name="EnsemblPlants"/>
        </authorList>
    </citation>
    <scope>IDENTIFICATION</scope>
</reference>
<dbReference type="Gramene" id="Kaladp0095s0537.1.v1.1">
    <property type="protein sequence ID" value="Kaladp0095s0537.1.v1.1.CDS.1"/>
    <property type="gene ID" value="Kaladp0095s0537.v1.1"/>
</dbReference>
<organism evidence="1 2">
    <name type="scientific">Kalanchoe fedtschenkoi</name>
    <name type="common">Lavender scallops</name>
    <name type="synonym">South American air plant</name>
    <dbReference type="NCBI Taxonomy" id="63787"/>
    <lineage>
        <taxon>Eukaryota</taxon>
        <taxon>Viridiplantae</taxon>
        <taxon>Streptophyta</taxon>
        <taxon>Embryophyta</taxon>
        <taxon>Tracheophyta</taxon>
        <taxon>Spermatophyta</taxon>
        <taxon>Magnoliopsida</taxon>
        <taxon>eudicotyledons</taxon>
        <taxon>Gunneridae</taxon>
        <taxon>Pentapetalae</taxon>
        <taxon>Saxifragales</taxon>
        <taxon>Crassulaceae</taxon>
        <taxon>Kalanchoe</taxon>
    </lineage>
</organism>
<accession>A0A7N0V3H4</accession>
<dbReference type="EnsemblPlants" id="Kaladp0095s0537.1.v1.1">
    <property type="protein sequence ID" value="Kaladp0095s0537.1.v1.1.CDS.1"/>
    <property type="gene ID" value="Kaladp0095s0537.v1.1"/>
</dbReference>
<keyword evidence="2" id="KW-1185">Reference proteome</keyword>
<evidence type="ECO:0000313" key="2">
    <source>
        <dbReference type="Proteomes" id="UP000594263"/>
    </source>
</evidence>
<name>A0A7N0V3H4_KALFE</name>
<protein>
    <submittedName>
        <fullName evidence="1">Uncharacterized protein</fullName>
    </submittedName>
</protein>
<evidence type="ECO:0000313" key="1">
    <source>
        <dbReference type="EnsemblPlants" id="Kaladp0095s0537.1.v1.1.CDS.1"/>
    </source>
</evidence>
<dbReference type="Proteomes" id="UP000594263">
    <property type="component" value="Unplaced"/>
</dbReference>